<evidence type="ECO:0000256" key="1">
    <source>
        <dbReference type="SAM" id="Coils"/>
    </source>
</evidence>
<evidence type="ECO:0000313" key="4">
    <source>
        <dbReference type="Proteomes" id="UP001149090"/>
    </source>
</evidence>
<dbReference type="Proteomes" id="UP001149090">
    <property type="component" value="Unassembled WGS sequence"/>
</dbReference>
<gene>
    <name evidence="3" type="ORF">M0811_11307</name>
</gene>
<evidence type="ECO:0000313" key="3">
    <source>
        <dbReference type="EMBL" id="KAJ5070102.1"/>
    </source>
</evidence>
<keyword evidence="2" id="KW-0812">Transmembrane</keyword>
<dbReference type="EMBL" id="JAPDFW010000099">
    <property type="protein sequence ID" value="KAJ5070102.1"/>
    <property type="molecule type" value="Genomic_DNA"/>
</dbReference>
<sequence length="149" mass="17546">MTTYNIAAVFAPNLWSKNRNDLSVGNAFPIQQMLVNYEQIFNKQSLINSVNFLDNQEIQIRQNNSEKDEIKERLNKRKKKGYNIDVLLDSEQKKALAKTLKILNNKSDNTKNKQRSNYNIQKYLKILIPFIILIIFLILFKLLTKKNKQ</sequence>
<accession>A0A9Q0LC11</accession>
<keyword evidence="4" id="KW-1185">Reference proteome</keyword>
<evidence type="ECO:0000256" key="2">
    <source>
        <dbReference type="SAM" id="Phobius"/>
    </source>
</evidence>
<reference evidence="3" key="1">
    <citation type="submission" date="2022-10" db="EMBL/GenBank/DDBJ databases">
        <title>Novel sulphate-reducing endosymbionts in the free-living metamonad Anaeramoeba.</title>
        <authorList>
            <person name="Jerlstrom-Hultqvist J."/>
            <person name="Cepicka I."/>
            <person name="Gallot-Lavallee L."/>
            <person name="Salas-Leiva D."/>
            <person name="Curtis B.A."/>
            <person name="Zahonova K."/>
            <person name="Pipaliya S."/>
            <person name="Dacks J."/>
            <person name="Roger A.J."/>
        </authorList>
    </citation>
    <scope>NUCLEOTIDE SEQUENCE</scope>
    <source>
        <strain evidence="3">BMAN</strain>
    </source>
</reference>
<keyword evidence="2" id="KW-1133">Transmembrane helix</keyword>
<dbReference type="AlphaFoldDB" id="A0A9Q0LC11"/>
<keyword evidence="2" id="KW-0472">Membrane</keyword>
<organism evidence="3 4">
    <name type="scientific">Anaeramoeba ignava</name>
    <name type="common">Anaerobic marine amoeba</name>
    <dbReference type="NCBI Taxonomy" id="1746090"/>
    <lineage>
        <taxon>Eukaryota</taxon>
        <taxon>Metamonada</taxon>
        <taxon>Anaeramoebidae</taxon>
        <taxon>Anaeramoeba</taxon>
    </lineage>
</organism>
<comment type="caution">
    <text evidence="3">The sequence shown here is derived from an EMBL/GenBank/DDBJ whole genome shotgun (WGS) entry which is preliminary data.</text>
</comment>
<feature type="transmembrane region" description="Helical" evidence="2">
    <location>
        <begin position="123"/>
        <end position="143"/>
    </location>
</feature>
<protein>
    <submittedName>
        <fullName evidence="3">Rho gtpase-activating protein 68f</fullName>
    </submittedName>
</protein>
<name>A0A9Q0LC11_ANAIG</name>
<proteinExistence type="predicted"/>
<feature type="coiled-coil region" evidence="1">
    <location>
        <begin position="53"/>
        <end position="113"/>
    </location>
</feature>
<keyword evidence="1" id="KW-0175">Coiled coil</keyword>